<name>A0A9W6NKL0_9ACTN</name>
<reference evidence="2" key="1">
    <citation type="journal article" date="2014" name="Int. J. Syst. Evol. Microbiol.">
        <title>Complete genome sequence of Corynebacterium casei LMG S-19264T (=DSM 44701T), isolated from a smear-ripened cheese.</title>
        <authorList>
            <consortium name="US DOE Joint Genome Institute (JGI-PGF)"/>
            <person name="Walter F."/>
            <person name="Albersmeier A."/>
            <person name="Kalinowski J."/>
            <person name="Ruckert C."/>
        </authorList>
    </citation>
    <scope>NUCLEOTIDE SEQUENCE</scope>
    <source>
        <strain evidence="2">VKM Ac-1321</strain>
    </source>
</reference>
<comment type="caution">
    <text evidence="2">The sequence shown here is derived from an EMBL/GenBank/DDBJ whole genome shotgun (WGS) entry which is preliminary data.</text>
</comment>
<evidence type="ECO:0000313" key="2">
    <source>
        <dbReference type="EMBL" id="GLL00193.1"/>
    </source>
</evidence>
<feature type="region of interest" description="Disordered" evidence="1">
    <location>
        <begin position="39"/>
        <end position="64"/>
    </location>
</feature>
<organism evidence="2 3">
    <name type="scientific">Dactylosporangium matsuzakiense</name>
    <dbReference type="NCBI Taxonomy" id="53360"/>
    <lineage>
        <taxon>Bacteria</taxon>
        <taxon>Bacillati</taxon>
        <taxon>Actinomycetota</taxon>
        <taxon>Actinomycetes</taxon>
        <taxon>Micromonosporales</taxon>
        <taxon>Micromonosporaceae</taxon>
        <taxon>Dactylosporangium</taxon>
    </lineage>
</organism>
<sequence length="128" mass="13252">MDAELVALATNAASAVVGAMATDGWQALRSRVARLLGRGDPRAERDALETLDEDAAGRTPDTERDLVAEWRGRLRDLLRTDPAAAAALRELLADARGAGPASGSLVAASHIGAPLTTGFPTPPGTDRV</sequence>
<evidence type="ECO:0000313" key="3">
    <source>
        <dbReference type="Proteomes" id="UP001143480"/>
    </source>
</evidence>
<dbReference type="AlphaFoldDB" id="A0A9W6NKL0"/>
<keyword evidence="3" id="KW-1185">Reference proteome</keyword>
<dbReference type="EMBL" id="BSFP01000007">
    <property type="protein sequence ID" value="GLL00193.1"/>
    <property type="molecule type" value="Genomic_DNA"/>
</dbReference>
<proteinExistence type="predicted"/>
<dbReference type="Proteomes" id="UP001143480">
    <property type="component" value="Unassembled WGS sequence"/>
</dbReference>
<accession>A0A9W6NKL0</accession>
<dbReference type="RefSeq" id="WP_261963014.1">
    <property type="nucleotide sequence ID" value="NZ_BAAAXA010000003.1"/>
</dbReference>
<feature type="compositionally biased region" description="Basic and acidic residues" evidence="1">
    <location>
        <begin position="39"/>
        <end position="48"/>
    </location>
</feature>
<gene>
    <name evidence="2" type="ORF">GCM10017581_019330</name>
</gene>
<reference evidence="2" key="2">
    <citation type="submission" date="2023-01" db="EMBL/GenBank/DDBJ databases">
        <authorList>
            <person name="Sun Q."/>
            <person name="Evtushenko L."/>
        </authorList>
    </citation>
    <scope>NUCLEOTIDE SEQUENCE</scope>
    <source>
        <strain evidence="2">VKM Ac-1321</strain>
    </source>
</reference>
<evidence type="ECO:0000256" key="1">
    <source>
        <dbReference type="SAM" id="MobiDB-lite"/>
    </source>
</evidence>
<protein>
    <submittedName>
        <fullName evidence="2">Uncharacterized protein</fullName>
    </submittedName>
</protein>